<dbReference type="PROSITE" id="PS51192">
    <property type="entry name" value="HELICASE_ATP_BIND_1"/>
    <property type="match status" value="1"/>
</dbReference>
<dbReference type="Gene3D" id="3.40.50.300">
    <property type="entry name" value="P-loop containing nucleotide triphosphate hydrolases"/>
    <property type="match status" value="1"/>
</dbReference>
<dbReference type="EMBL" id="JAATLI010000015">
    <property type="protein sequence ID" value="NJC20132.1"/>
    <property type="molecule type" value="Genomic_DNA"/>
</dbReference>
<feature type="domain" description="Helicase C-terminal" evidence="4">
    <location>
        <begin position="1169"/>
        <end position="1326"/>
    </location>
</feature>
<evidence type="ECO:0000313" key="7">
    <source>
        <dbReference type="Proteomes" id="UP000576368"/>
    </source>
</evidence>
<keyword evidence="2" id="KW-0802">TPR repeat</keyword>
<dbReference type="InterPro" id="IPR038718">
    <property type="entry name" value="SNF2-like_sf"/>
</dbReference>
<dbReference type="CDD" id="cd18012">
    <property type="entry name" value="DEXQc_arch_SWI2_SNF2"/>
    <property type="match status" value="1"/>
</dbReference>
<evidence type="ECO:0000259" key="3">
    <source>
        <dbReference type="PROSITE" id="PS51192"/>
    </source>
</evidence>
<evidence type="ECO:0000313" key="6">
    <source>
        <dbReference type="EMBL" id="WOF12416.1"/>
    </source>
</evidence>
<dbReference type="PROSITE" id="PS51194">
    <property type="entry name" value="HELICASE_CTER"/>
    <property type="match status" value="1"/>
</dbReference>
<name>A0A7X5YI98_9BACT</name>
<dbReference type="RefSeq" id="WP_118305137.1">
    <property type="nucleotide sequence ID" value="NZ_BMPA01000014.1"/>
</dbReference>
<organism evidence="5 7">
    <name type="scientific">Butyricimonas paravirosa</name>
    <dbReference type="NCBI Taxonomy" id="1472417"/>
    <lineage>
        <taxon>Bacteria</taxon>
        <taxon>Pseudomonadati</taxon>
        <taxon>Bacteroidota</taxon>
        <taxon>Bacteroidia</taxon>
        <taxon>Bacteroidales</taxon>
        <taxon>Odoribacteraceae</taxon>
        <taxon>Butyricimonas</taxon>
    </lineage>
</organism>
<dbReference type="Pfam" id="PF00271">
    <property type="entry name" value="Helicase_C"/>
    <property type="match status" value="1"/>
</dbReference>
<dbReference type="PROSITE" id="PS50005">
    <property type="entry name" value="TPR"/>
    <property type="match status" value="1"/>
</dbReference>
<dbReference type="PANTHER" id="PTHR10799">
    <property type="entry name" value="SNF2/RAD54 HELICASE FAMILY"/>
    <property type="match status" value="1"/>
</dbReference>
<dbReference type="InterPro" id="IPR014001">
    <property type="entry name" value="Helicase_ATP-bd"/>
</dbReference>
<keyword evidence="5" id="KW-0067">ATP-binding</keyword>
<dbReference type="GO" id="GO:0016787">
    <property type="term" value="F:hydrolase activity"/>
    <property type="evidence" value="ECO:0007669"/>
    <property type="project" value="UniProtKB-KW"/>
</dbReference>
<dbReference type="EMBL" id="CP043839">
    <property type="protein sequence ID" value="WOF12416.1"/>
    <property type="molecule type" value="Genomic_DNA"/>
</dbReference>
<dbReference type="InterPro" id="IPR000330">
    <property type="entry name" value="SNF2_N"/>
</dbReference>
<keyword evidence="5" id="KW-0547">Nucleotide-binding</keyword>
<feature type="repeat" description="TPR" evidence="2">
    <location>
        <begin position="236"/>
        <end position="269"/>
    </location>
</feature>
<reference evidence="6 8" key="1">
    <citation type="submission" date="2019-09" db="EMBL/GenBank/DDBJ databases">
        <title>Butyricimonas paravirosa DSM 105722 (=214-4 = JCM 18677 = CCUG 65563).</title>
        <authorList>
            <person name="Le Roy T."/>
            <person name="Cani P.D."/>
        </authorList>
    </citation>
    <scope>NUCLEOTIDE SEQUENCE [LARGE SCALE GENOMIC DNA]</scope>
    <source>
        <strain evidence="6 8">DSM 105722</strain>
    </source>
</reference>
<dbReference type="GeneID" id="86891450"/>
<dbReference type="SMART" id="SM00490">
    <property type="entry name" value="HELICc"/>
    <property type="match status" value="1"/>
</dbReference>
<dbReference type="CDD" id="cd18793">
    <property type="entry name" value="SF2_C_SNF"/>
    <property type="match status" value="1"/>
</dbReference>
<dbReference type="Gene3D" id="3.40.50.10810">
    <property type="entry name" value="Tandem AAA-ATPase domain"/>
    <property type="match status" value="1"/>
</dbReference>
<evidence type="ECO:0000313" key="5">
    <source>
        <dbReference type="EMBL" id="NJC20132.1"/>
    </source>
</evidence>
<dbReference type="Proteomes" id="UP001302374">
    <property type="component" value="Chromosome"/>
</dbReference>
<evidence type="ECO:0000256" key="2">
    <source>
        <dbReference type="PROSITE-ProRule" id="PRU00339"/>
    </source>
</evidence>
<dbReference type="Proteomes" id="UP000576368">
    <property type="component" value="Unassembled WGS sequence"/>
</dbReference>
<protein>
    <submittedName>
        <fullName evidence="6">DEAD/DEAH box helicase</fullName>
    </submittedName>
    <submittedName>
        <fullName evidence="5">SNF2 family DNA or RNA helicase/tetratricopeptide (TPR) repeat protein</fullName>
    </submittedName>
</protein>
<dbReference type="GO" id="GO:0005524">
    <property type="term" value="F:ATP binding"/>
    <property type="evidence" value="ECO:0007669"/>
    <property type="project" value="InterPro"/>
</dbReference>
<evidence type="ECO:0000256" key="1">
    <source>
        <dbReference type="ARBA" id="ARBA00022801"/>
    </source>
</evidence>
<sequence>MESREILEQKYQALPPEIKYIVELLAYSCCPISKSTLERLELPFEKSKSKRRAIILSLKDYPEIIWPSKNILDSYYVLEPHLSLHLLLQLDKQKRDFKKEICDTNFWNGANYLGKRVRDTLLKYYYTQTPFSYLSVANQNIHAKFLLDAALDMPEFSGIEHFFPITKFLETFEAEVDMMDETLEFPPNFEHTYQRTISFIGHNPPYLEKLEKTFARINALLPGDLSRIPGENAVNAEGYYLQGMYHLYKEDYPLAIKHFEAGMKLAKTDIPQWPFYNYGYAIALMLDKSEQSNKRIAVLSKKKSMQEEEAFPAALLFMIHKNTPAEELHDTIRLRDIMFSTSLVRLLVHTILQHHDLALSSFGTNKHLFVPELQKNGWDLLLLETSAPYPELQGTRVELEKKLGITPLISRIKVIPEWEKTLELLLPSKREKTVGTKSTSRIVYLIDPKYHHVQPTLQQSKDGITWSAGRNIALKRYSDRSLQDMSEVDEKIARLVKQSYSYNGPNYYLNDMEAIACLTGYPLVFLASNPRIPVEIVEEKPELVIRQQADGFTITSNAGAPDSTILITWETQTRAKVIHMTTEQYTIISTLQRVKTFPPEAKERLLELIKHLNGNIVVHSDLIGDQEQLPTIKGDSRIVVQLLPIGDSLRAELFCKPFGEVPPYCKPGKGAKSVTGIVNEEKSLATRDLDEEKRFKDAVLADVERLSDDYDGDAYVLHSPESCLNLLETLKHRDEIASIEWPEGVRYRIKHYITGDNLHLSLTGRNQWFDLEGELRVGEETIMTISELLQACRHSKGRFIPIGDKEYLSLTQTLKRRLEELESMSVEENNRFRIQQFASPVFDNWEEEGIQLTTDKRFKDLQKKIEKASRLKPEIPVTLKADLREYQKDGFEWMARLEAWGAGGCLADDMGLGKTVQAITMLLHVARKGPSLVICPASVLPNWEHELRRFAPTLNVYRLNSATERQQTITAMQPGDVLLATYGMLVSEEKGLTGRPWQMIVLDEAHAIKNRTTKMSKAAMKLQADFRLILTGTPIQNHLGELWNLFQFINPGLLGSLEHFTERYVQPITQLKDKSCQNQLKRLLSPFLLRRTKNAVLDELPPKTEIIRDVELSEAEMAQYELLRREAEMTLADATNGDQLKIIAEITRLRLAACNINLVNKAFTTQASKVETFLNIVNELKANNHRALVFSQFTSHLALIRQALDQTGISYLYLDGSTPIRQREQLVAQFQEGTSLLFLISLKAGGLGLNLTAADFVIHMDPWWNPAVEDQASDRTYRIGQTRPVTIYRLIAKGTIEEKIIRLHHTKKDLADSLLEGTDLSHKLTREEILELLRQE</sequence>
<evidence type="ECO:0000313" key="8">
    <source>
        <dbReference type="Proteomes" id="UP001302374"/>
    </source>
</evidence>
<dbReference type="GO" id="GO:0004386">
    <property type="term" value="F:helicase activity"/>
    <property type="evidence" value="ECO:0007669"/>
    <property type="project" value="UniProtKB-KW"/>
</dbReference>
<evidence type="ECO:0000259" key="4">
    <source>
        <dbReference type="PROSITE" id="PS51194"/>
    </source>
</evidence>
<dbReference type="SMART" id="SM00487">
    <property type="entry name" value="DEXDc"/>
    <property type="match status" value="1"/>
</dbReference>
<dbReference type="InterPro" id="IPR001650">
    <property type="entry name" value="Helicase_C-like"/>
</dbReference>
<feature type="domain" description="Helicase ATP-binding" evidence="3">
    <location>
        <begin position="895"/>
        <end position="1052"/>
    </location>
</feature>
<dbReference type="InterPro" id="IPR049730">
    <property type="entry name" value="SNF2/RAD54-like_C"/>
</dbReference>
<dbReference type="Pfam" id="PF00176">
    <property type="entry name" value="SNF2-rel_dom"/>
    <property type="match status" value="1"/>
</dbReference>
<keyword evidence="1" id="KW-0378">Hydrolase</keyword>
<keyword evidence="8" id="KW-1185">Reference proteome</keyword>
<keyword evidence="5" id="KW-0347">Helicase</keyword>
<gene>
    <name evidence="6" type="ORF">F1644_09125</name>
    <name evidence="5" type="ORF">GGR15_003775</name>
</gene>
<dbReference type="InterPro" id="IPR027417">
    <property type="entry name" value="P-loop_NTPase"/>
</dbReference>
<dbReference type="InterPro" id="IPR019734">
    <property type="entry name" value="TPR_rpt"/>
</dbReference>
<accession>A0A7X5YI98</accession>
<reference evidence="5 7" key="2">
    <citation type="submission" date="2020-03" db="EMBL/GenBank/DDBJ databases">
        <title>Genomic Encyclopedia of Type Strains, Phase IV (KMG-IV): sequencing the most valuable type-strain genomes for metagenomic binning, comparative biology and taxonomic classification.</title>
        <authorList>
            <person name="Goeker M."/>
        </authorList>
    </citation>
    <scope>NUCLEOTIDE SEQUENCE [LARGE SCALE GENOMIC DNA]</scope>
    <source>
        <strain evidence="5 7">DSM 105722</strain>
    </source>
</reference>
<dbReference type="SUPFAM" id="SSF52540">
    <property type="entry name" value="P-loop containing nucleoside triphosphate hydrolases"/>
    <property type="match status" value="2"/>
</dbReference>
<proteinExistence type="predicted"/>